<organism evidence="1">
    <name type="scientific">Streptomyces sp. JL1001</name>
    <dbReference type="NCBI Taxonomy" id="3078227"/>
    <lineage>
        <taxon>Bacteria</taxon>
        <taxon>Bacillati</taxon>
        <taxon>Actinomycetota</taxon>
        <taxon>Actinomycetes</taxon>
        <taxon>Kitasatosporales</taxon>
        <taxon>Streptomycetaceae</taxon>
        <taxon>Streptomyces</taxon>
    </lineage>
</organism>
<name>A0AAU8KG51_9ACTN</name>
<dbReference type="RefSeq" id="WP_354596847.1">
    <property type="nucleotide sequence ID" value="NZ_CP136798.1"/>
</dbReference>
<dbReference type="EMBL" id="CP136798">
    <property type="protein sequence ID" value="XCN13944.1"/>
    <property type="molecule type" value="Genomic_DNA"/>
</dbReference>
<sequence>MPISRVTKLYAVKDAKIAPLLTDPAGGTPSYGEAIDVPGIKSMEISGDVEVKELRGDNTLLDSDSSLTNVTVSFPHAKLSLDVMAALLSGDVTDAGTTPAQSSTWDLDSDSKPMPFKLVGATPVGGGDQIGGDVHFTLHKCILSSFPGLGLAEEDYRTIETEARAVPLISTGKWLSVTINETAVAIPTAATP</sequence>
<dbReference type="AlphaFoldDB" id="A0AAU8KG51"/>
<reference evidence="1" key="1">
    <citation type="submission" date="2023-10" db="EMBL/GenBank/DDBJ databases">
        <title>Complete genome sequence of Streptomyces sp. JL1001.</title>
        <authorList>
            <person name="Jiang L."/>
        </authorList>
    </citation>
    <scope>NUCLEOTIDE SEQUENCE</scope>
    <source>
        <strain evidence="1">JL1001</strain>
    </source>
</reference>
<proteinExistence type="predicted"/>
<evidence type="ECO:0000313" key="1">
    <source>
        <dbReference type="EMBL" id="XCN13944.1"/>
    </source>
</evidence>
<accession>A0AAU8KG51</accession>
<gene>
    <name evidence="1" type="ORF">R1Y80_09870</name>
</gene>
<protein>
    <submittedName>
        <fullName evidence="1">Phage tail protein</fullName>
    </submittedName>
</protein>